<dbReference type="GO" id="GO:0046486">
    <property type="term" value="P:glycerolipid metabolic process"/>
    <property type="evidence" value="ECO:0007669"/>
    <property type="project" value="UniProtKB-ARBA"/>
</dbReference>
<feature type="short sequence motif" description="DGA/G" evidence="8">
    <location>
        <begin position="611"/>
        <end position="613"/>
    </location>
</feature>
<dbReference type="SUPFAM" id="SSF52151">
    <property type="entry name" value="FabD/lysophospholipase-like"/>
    <property type="match status" value="1"/>
</dbReference>
<feature type="domain" description="RING-type" evidence="9">
    <location>
        <begin position="347"/>
        <end position="389"/>
    </location>
</feature>
<sequence length="816" mass="91465">MLNASEHEIHPSLWDVHANTGTILDDLAGTVNQSEIFKKYAEFWRSRGRTIDSLEQLVASYYSSIQILRVPADGRPKLMHTQVGKLYDGLMTASIAARSNKASLRMLLDVESLQSYLTYAFTHFSGTLEFPFDFVQASFINSPVPANFGGNILKLAINIMDVWGRTTTPSTIFESLGLMVASCIMFESARNKIPGKFSNAEQIFSRYLEHIDAALENFLDQHWPCDFVTQGTDFQCVNVRNGHCSKGHQLKNGRVFAAGDYVSEITFAEYSPIFRNNVYATLDGFLEDLRQRLQSIPLLGGCVTNNQVCALDIQQATEIHRDTLHDFYNDLKNEQSISEHFSSHTACYACLLEPPEHILPCGHVLCTPCVRLFGRSSDPNEIRIQECPLEGKPADTQWPWKICTKPKSAGVRVLTLDGGGMRGIVELETLRAIEDAMDVNLPIQCFFDLIVGTSTGGLIALGLGSMGWSVEECTESFQSMCKAAFTRRLGVDIPGIGLLVENYKHSRYATRPMEQVLKDAFTEHEYLFGGPSRSNSSRTKVAVTATSLTGSSAIVFGNYNRLCTKDLRYHFQRSERKNSEMKVWEAARATSAAPRYFKPFYHQATRKNLVDGAIWHNNPINIAEQERKLIWPELEDRYPGITLSLGTATSHRLRRAESIRTPVQSGIVSHASDLVNLLKNHMATSIECDRMWSSYIDQLPKSVKASRFIRINPELPDDVPALDDVEKMIPLREAAECWLQNQTKVKKVALQLIASCFYFEVLVKLINGKDEAYVAEGKSRSASRLPAMTEMEQQVGSAAGLHKEHTKSKNWADILI</sequence>
<dbReference type="InterPro" id="IPR002641">
    <property type="entry name" value="PNPLA_dom"/>
</dbReference>
<keyword evidence="12" id="KW-1185">Reference proteome</keyword>
<dbReference type="GO" id="GO:0016020">
    <property type="term" value="C:membrane"/>
    <property type="evidence" value="ECO:0007669"/>
    <property type="project" value="TreeGrafter"/>
</dbReference>
<dbReference type="OrthoDB" id="194358at2759"/>
<evidence type="ECO:0000256" key="4">
    <source>
        <dbReference type="ARBA" id="ARBA00022833"/>
    </source>
</evidence>
<keyword evidence="5 8" id="KW-0442">Lipid degradation</keyword>
<evidence type="ECO:0000256" key="5">
    <source>
        <dbReference type="ARBA" id="ARBA00022963"/>
    </source>
</evidence>
<dbReference type="PROSITE" id="PS51635">
    <property type="entry name" value="PNPLA"/>
    <property type="match status" value="1"/>
</dbReference>
<dbReference type="PROSITE" id="PS00518">
    <property type="entry name" value="ZF_RING_1"/>
    <property type="match status" value="1"/>
</dbReference>
<feature type="short sequence motif" description="GXSXG" evidence="8">
    <location>
        <begin position="452"/>
        <end position="456"/>
    </location>
</feature>
<dbReference type="PANTHER" id="PTHR24185">
    <property type="entry name" value="CALCIUM-INDEPENDENT PHOSPHOLIPASE A2-GAMMA"/>
    <property type="match status" value="1"/>
</dbReference>
<evidence type="ECO:0000256" key="3">
    <source>
        <dbReference type="ARBA" id="ARBA00022801"/>
    </source>
</evidence>
<evidence type="ECO:0000259" key="9">
    <source>
        <dbReference type="PROSITE" id="PS50089"/>
    </source>
</evidence>
<dbReference type="InterPro" id="IPR016035">
    <property type="entry name" value="Acyl_Trfase/lysoPLipase"/>
</dbReference>
<feature type="active site" description="Nucleophile" evidence="8">
    <location>
        <position position="454"/>
    </location>
</feature>
<name>A0A517LPM7_9PEZI</name>
<keyword evidence="3 8" id="KW-0378">Hydrolase</keyword>
<evidence type="ECO:0000313" key="12">
    <source>
        <dbReference type="Proteomes" id="UP000316270"/>
    </source>
</evidence>
<keyword evidence="4" id="KW-0862">Zinc</keyword>
<dbReference type="CDD" id="cd07199">
    <property type="entry name" value="Pat17_PNPLA8_PNPLA9_like"/>
    <property type="match status" value="1"/>
</dbReference>
<evidence type="ECO:0000256" key="8">
    <source>
        <dbReference type="PROSITE-ProRule" id="PRU01161"/>
    </source>
</evidence>
<dbReference type="PROSITE" id="PS50089">
    <property type="entry name" value="ZF_RING_2"/>
    <property type="match status" value="1"/>
</dbReference>
<feature type="short sequence motif" description="GXGXXG" evidence="8">
    <location>
        <begin position="418"/>
        <end position="423"/>
    </location>
</feature>
<dbReference type="GO" id="GO:0008270">
    <property type="term" value="F:zinc ion binding"/>
    <property type="evidence" value="ECO:0007669"/>
    <property type="project" value="UniProtKB-KW"/>
</dbReference>
<feature type="active site" description="Proton acceptor" evidence="8">
    <location>
        <position position="611"/>
    </location>
</feature>
<proteinExistence type="predicted"/>
<dbReference type="GO" id="GO:0016042">
    <property type="term" value="P:lipid catabolic process"/>
    <property type="evidence" value="ECO:0007669"/>
    <property type="project" value="UniProtKB-UniRule"/>
</dbReference>
<evidence type="ECO:0000256" key="7">
    <source>
        <dbReference type="PROSITE-ProRule" id="PRU00175"/>
    </source>
</evidence>
<dbReference type="Pfam" id="PF01734">
    <property type="entry name" value="Patatin"/>
    <property type="match status" value="1"/>
</dbReference>
<dbReference type="InterPro" id="IPR017907">
    <property type="entry name" value="Znf_RING_CS"/>
</dbReference>
<dbReference type="Gene3D" id="3.40.1090.10">
    <property type="entry name" value="Cytosolic phospholipase A2 catalytic domain"/>
    <property type="match status" value="1"/>
</dbReference>
<feature type="domain" description="PNPLA" evidence="10">
    <location>
        <begin position="414"/>
        <end position="624"/>
    </location>
</feature>
<dbReference type="AlphaFoldDB" id="A0A517LPM7"/>
<evidence type="ECO:0008006" key="13">
    <source>
        <dbReference type="Google" id="ProtNLM"/>
    </source>
</evidence>
<keyword evidence="6 8" id="KW-0443">Lipid metabolism</keyword>
<evidence type="ECO:0000256" key="2">
    <source>
        <dbReference type="ARBA" id="ARBA00022771"/>
    </source>
</evidence>
<accession>A0A517LPM7</accession>
<protein>
    <recommendedName>
        <fullName evidence="13">PNPLA domain-containing protein</fullName>
    </recommendedName>
</protein>
<dbReference type="Proteomes" id="UP000316270">
    <property type="component" value="Chromosome 18"/>
</dbReference>
<keyword evidence="2 7" id="KW-0863">Zinc-finger</keyword>
<gene>
    <name evidence="11" type="ORF">FKW77_001933</name>
</gene>
<dbReference type="STRING" id="50376.A0A517LPM7"/>
<dbReference type="GO" id="GO:0047499">
    <property type="term" value="F:calcium-independent phospholipase A2 activity"/>
    <property type="evidence" value="ECO:0007669"/>
    <property type="project" value="TreeGrafter"/>
</dbReference>
<dbReference type="GO" id="GO:0019369">
    <property type="term" value="P:arachidonate metabolic process"/>
    <property type="evidence" value="ECO:0007669"/>
    <property type="project" value="TreeGrafter"/>
</dbReference>
<dbReference type="InterPro" id="IPR001841">
    <property type="entry name" value="Znf_RING"/>
</dbReference>
<evidence type="ECO:0000256" key="1">
    <source>
        <dbReference type="ARBA" id="ARBA00022723"/>
    </source>
</evidence>
<reference evidence="11 12" key="1">
    <citation type="submission" date="2019-07" db="EMBL/GenBank/DDBJ databases">
        <title>Finished genome of Venturia effusa.</title>
        <authorList>
            <person name="Young C.A."/>
            <person name="Cox M.P."/>
            <person name="Ganley A.R.D."/>
            <person name="David W.J."/>
        </authorList>
    </citation>
    <scope>NUCLEOTIDE SEQUENCE [LARGE SCALE GENOMIC DNA]</scope>
    <source>
        <strain evidence="12">albino</strain>
    </source>
</reference>
<evidence type="ECO:0000313" key="11">
    <source>
        <dbReference type="EMBL" id="QDS77600.1"/>
    </source>
</evidence>
<organism evidence="11 12">
    <name type="scientific">Venturia effusa</name>
    <dbReference type="NCBI Taxonomy" id="50376"/>
    <lineage>
        <taxon>Eukaryota</taxon>
        <taxon>Fungi</taxon>
        <taxon>Dikarya</taxon>
        <taxon>Ascomycota</taxon>
        <taxon>Pezizomycotina</taxon>
        <taxon>Dothideomycetes</taxon>
        <taxon>Pleosporomycetidae</taxon>
        <taxon>Venturiales</taxon>
        <taxon>Venturiaceae</taxon>
        <taxon>Venturia</taxon>
    </lineage>
</organism>
<evidence type="ECO:0000256" key="6">
    <source>
        <dbReference type="ARBA" id="ARBA00023098"/>
    </source>
</evidence>
<dbReference type="PANTHER" id="PTHR24185:SF1">
    <property type="entry name" value="CALCIUM-INDEPENDENT PHOSPHOLIPASE A2-GAMMA"/>
    <property type="match status" value="1"/>
</dbReference>
<dbReference type="EMBL" id="CP042202">
    <property type="protein sequence ID" value="QDS77600.1"/>
    <property type="molecule type" value="Genomic_DNA"/>
</dbReference>
<keyword evidence="1" id="KW-0479">Metal-binding</keyword>
<evidence type="ECO:0000259" key="10">
    <source>
        <dbReference type="PROSITE" id="PS51635"/>
    </source>
</evidence>